<dbReference type="InterPro" id="IPR011032">
    <property type="entry name" value="GroES-like_sf"/>
</dbReference>
<name>A0A3A3GF27_PANTH</name>
<evidence type="ECO:0000256" key="5">
    <source>
        <dbReference type="ARBA" id="ARBA00023002"/>
    </source>
</evidence>
<dbReference type="SMART" id="SM00829">
    <property type="entry name" value="PKS_ER"/>
    <property type="match status" value="1"/>
</dbReference>
<feature type="domain" description="Enoyl reductase (ER)" evidence="6">
    <location>
        <begin position="6"/>
        <end position="329"/>
    </location>
</feature>
<dbReference type="Gene3D" id="3.90.180.10">
    <property type="entry name" value="Medium-chain alcohol dehydrogenases, catalytic domain"/>
    <property type="match status" value="2"/>
</dbReference>
<dbReference type="SUPFAM" id="SSF50129">
    <property type="entry name" value="GroES-like"/>
    <property type="match status" value="1"/>
</dbReference>
<comment type="caution">
    <text evidence="7">The sequence shown here is derived from an EMBL/GenBank/DDBJ whole genome shotgun (WGS) entry which is preliminary data.</text>
</comment>
<dbReference type="GO" id="GO:0016491">
    <property type="term" value="F:oxidoreductase activity"/>
    <property type="evidence" value="ECO:0007669"/>
    <property type="project" value="UniProtKB-KW"/>
</dbReference>
<keyword evidence="3" id="KW-0479">Metal-binding</keyword>
<organism evidence="7 8">
    <name type="scientific">Paenibacillus thiaminolyticus</name>
    <name type="common">Bacillus thiaminolyticus</name>
    <dbReference type="NCBI Taxonomy" id="49283"/>
    <lineage>
        <taxon>Bacteria</taxon>
        <taxon>Bacillati</taxon>
        <taxon>Bacillota</taxon>
        <taxon>Bacilli</taxon>
        <taxon>Bacillales</taxon>
        <taxon>Paenibacillaceae</taxon>
        <taxon>Paenibacillus</taxon>
    </lineage>
</organism>
<comment type="cofactor">
    <cofactor evidence="1">
        <name>Zn(2+)</name>
        <dbReference type="ChEBI" id="CHEBI:29105"/>
    </cofactor>
</comment>
<dbReference type="Pfam" id="PF00107">
    <property type="entry name" value="ADH_zinc_N"/>
    <property type="match status" value="1"/>
</dbReference>
<dbReference type="PANTHER" id="PTHR43350:SF19">
    <property type="entry name" value="D-GULOSIDE 3-DEHYDROGENASE"/>
    <property type="match status" value="1"/>
</dbReference>
<evidence type="ECO:0000256" key="3">
    <source>
        <dbReference type="ARBA" id="ARBA00022723"/>
    </source>
</evidence>
<dbReference type="InterPro" id="IPR013154">
    <property type="entry name" value="ADH-like_N"/>
</dbReference>
<dbReference type="AlphaFoldDB" id="A0A3A3GF27"/>
<proteinExistence type="inferred from homology"/>
<dbReference type="InterPro" id="IPR013149">
    <property type="entry name" value="ADH-like_C"/>
</dbReference>
<dbReference type="InterPro" id="IPR036291">
    <property type="entry name" value="NAD(P)-bd_dom_sf"/>
</dbReference>
<accession>A0A3A3GF27</accession>
<dbReference type="CDD" id="cd08255">
    <property type="entry name" value="2-desacetyl-2-hydroxyethyl_bacteriochlorophyllide_like"/>
    <property type="match status" value="1"/>
</dbReference>
<keyword evidence="4" id="KW-0862">Zinc</keyword>
<comment type="similarity">
    <text evidence="2">Belongs to the zinc-containing alcohol dehydrogenase family.</text>
</comment>
<dbReference type="SUPFAM" id="SSF51735">
    <property type="entry name" value="NAD(P)-binding Rossmann-fold domains"/>
    <property type="match status" value="1"/>
</dbReference>
<evidence type="ECO:0000259" key="6">
    <source>
        <dbReference type="SMART" id="SM00829"/>
    </source>
</evidence>
<dbReference type="PANTHER" id="PTHR43350">
    <property type="entry name" value="NAD-DEPENDENT ALCOHOL DEHYDROGENASE"/>
    <property type="match status" value="1"/>
</dbReference>
<evidence type="ECO:0000313" key="8">
    <source>
        <dbReference type="Proteomes" id="UP000266177"/>
    </source>
</evidence>
<sequence>MRAVVSTDGVVHTVEKEAPVLQPHFVLVDTVYSAISPGTEMSMQQKVQGPFALGYSAAGIVREIGEGVSHLRPGDRVACYGAPFVNHASLLAVPKHLAAPLPPQVSLRKASFAGLGAIAIHALRQAQLQFGERVVVVGLGILGQIIAQVAHAAAYTVIGYDLLPERCAMLKQAGVEAVYADRQELEAAIRELTNGEGADAVLLCAGGSATDLIDRSLGWLRDRGKVVIVGDLKMEFERGRMFAKEAEVLISRAGGPGRYARDYEVGGFDYPLGYVRWTEGRNVAEYVRLLAGGRIRVEPLISAELPMEKADIAYARYKQSPKDTIGVVLRYAEASRP</sequence>
<dbReference type="GO" id="GO:0046872">
    <property type="term" value="F:metal ion binding"/>
    <property type="evidence" value="ECO:0007669"/>
    <property type="project" value="UniProtKB-KW"/>
</dbReference>
<reference evidence="7 8" key="1">
    <citation type="submission" date="2018-09" db="EMBL/GenBank/DDBJ databases">
        <title>Paenibacillus SK2017-BO5.</title>
        <authorList>
            <person name="Piskunova J.V."/>
            <person name="Dubiley S.A."/>
            <person name="Severinov K.V."/>
        </authorList>
    </citation>
    <scope>NUCLEOTIDE SEQUENCE [LARGE SCALE GENOMIC DNA]</scope>
    <source>
        <strain evidence="7 8">BO5</strain>
    </source>
</reference>
<dbReference type="Proteomes" id="UP000266177">
    <property type="component" value="Unassembled WGS sequence"/>
</dbReference>
<dbReference type="EMBL" id="QYZD01000015">
    <property type="protein sequence ID" value="RJG22636.1"/>
    <property type="molecule type" value="Genomic_DNA"/>
</dbReference>
<gene>
    <name evidence="7" type="ORF">DQX05_17000</name>
</gene>
<dbReference type="Pfam" id="PF08240">
    <property type="entry name" value="ADH_N"/>
    <property type="match status" value="1"/>
</dbReference>
<evidence type="ECO:0000256" key="2">
    <source>
        <dbReference type="ARBA" id="ARBA00008072"/>
    </source>
</evidence>
<evidence type="ECO:0000256" key="1">
    <source>
        <dbReference type="ARBA" id="ARBA00001947"/>
    </source>
</evidence>
<dbReference type="InterPro" id="IPR020843">
    <property type="entry name" value="ER"/>
</dbReference>
<dbReference type="OrthoDB" id="9781031at2"/>
<evidence type="ECO:0000256" key="4">
    <source>
        <dbReference type="ARBA" id="ARBA00022833"/>
    </source>
</evidence>
<dbReference type="Gene3D" id="3.40.50.720">
    <property type="entry name" value="NAD(P)-binding Rossmann-like Domain"/>
    <property type="match status" value="1"/>
</dbReference>
<evidence type="ECO:0000313" key="7">
    <source>
        <dbReference type="EMBL" id="RJG22636.1"/>
    </source>
</evidence>
<protein>
    <submittedName>
        <fullName evidence="7">Alcohol dehydrogenase</fullName>
    </submittedName>
</protein>
<dbReference type="RefSeq" id="WP_119794730.1">
    <property type="nucleotide sequence ID" value="NZ_QYZD01000015.1"/>
</dbReference>
<keyword evidence="5" id="KW-0560">Oxidoreductase</keyword>